<keyword evidence="4 5" id="KW-0472">Membrane</keyword>
<keyword evidence="8" id="KW-1185">Reference proteome</keyword>
<feature type="transmembrane region" description="Helical" evidence="5">
    <location>
        <begin position="117"/>
        <end position="136"/>
    </location>
</feature>
<feature type="domain" description="Methylamine utilisation protein MauE" evidence="6">
    <location>
        <begin position="1"/>
        <end position="134"/>
    </location>
</feature>
<evidence type="ECO:0000256" key="1">
    <source>
        <dbReference type="ARBA" id="ARBA00004141"/>
    </source>
</evidence>
<dbReference type="InterPro" id="IPR009908">
    <property type="entry name" value="Methylamine_util_MauE"/>
</dbReference>
<gene>
    <name evidence="7" type="ORF">CJD36_005610</name>
</gene>
<dbReference type="RefSeq" id="WP_105038159.1">
    <property type="nucleotide sequence ID" value="NZ_PPSL01000002.1"/>
</dbReference>
<evidence type="ECO:0000256" key="2">
    <source>
        <dbReference type="ARBA" id="ARBA00022692"/>
    </source>
</evidence>
<dbReference type="EMBL" id="PPSL01000002">
    <property type="protein sequence ID" value="PQJ11280.1"/>
    <property type="molecule type" value="Genomic_DNA"/>
</dbReference>
<dbReference type="OrthoDB" id="648842at2"/>
<feature type="transmembrane region" description="Helical" evidence="5">
    <location>
        <begin position="48"/>
        <end position="70"/>
    </location>
</feature>
<comment type="caution">
    <text evidence="7">The sequence shown here is derived from an EMBL/GenBank/DDBJ whole genome shotgun (WGS) entry which is preliminary data.</text>
</comment>
<feature type="transmembrane region" description="Helical" evidence="5">
    <location>
        <begin position="148"/>
        <end position="168"/>
    </location>
</feature>
<evidence type="ECO:0000256" key="3">
    <source>
        <dbReference type="ARBA" id="ARBA00022989"/>
    </source>
</evidence>
<dbReference type="Proteomes" id="UP000239872">
    <property type="component" value="Unassembled WGS sequence"/>
</dbReference>
<comment type="subcellular location">
    <subcellularLocation>
        <location evidence="1">Membrane</location>
        <topology evidence="1">Multi-pass membrane protein</topology>
    </subcellularLocation>
</comment>
<sequence>MKYLIWLCRIVLGGLFIFSGVVKANDPLGLTYKMTEIFDIWGMSGLGKYAEVLSIAMIAFEIIGGVAVIVGNSFRLYISLMLLLNIFYTFLTYYALTSGKVKECGCFGDCIKLSNEATFYKDVALTAINLFLWIFRYRVFPIFNNAKINMYIVVGAAVIAFGGQWYTLHYLPIHDCLPYKAGNNIWSKMQASEGATAAEYKTVLTYSKNGVKKEFTTEEFNKEKIWEDPAWKFDTSISTLVKEATGQPEIPKDFALNDLKGEDKTEEVLTAKGYTFMWFVREPATANLKNMDRLKNIIAKAGTMNVKFIVLCSAGADICQTYQEVWGMKDVTFYTLDGVVSKTAMRSNPGLMLLNDGNVVGKWSYLSYPKDIVLDNGKLNTK</sequence>
<name>A0A2S7SWH2_9BACT</name>
<dbReference type="NCBIfam" id="NF045576">
    <property type="entry name" value="BT_3928_fam"/>
    <property type="match status" value="1"/>
</dbReference>
<evidence type="ECO:0000256" key="5">
    <source>
        <dbReference type="SAM" id="Phobius"/>
    </source>
</evidence>
<evidence type="ECO:0000313" key="7">
    <source>
        <dbReference type="EMBL" id="PQJ11280.1"/>
    </source>
</evidence>
<keyword evidence="3 5" id="KW-1133">Transmembrane helix</keyword>
<proteinExistence type="predicted"/>
<evidence type="ECO:0000259" key="6">
    <source>
        <dbReference type="Pfam" id="PF07291"/>
    </source>
</evidence>
<reference evidence="7 8" key="1">
    <citation type="submission" date="2018-01" db="EMBL/GenBank/DDBJ databases">
        <title>A novel member of the phylum Bacteroidetes isolated from glacier ice.</title>
        <authorList>
            <person name="Liu Q."/>
            <person name="Xin Y.-H."/>
        </authorList>
    </citation>
    <scope>NUCLEOTIDE SEQUENCE [LARGE SCALE GENOMIC DNA]</scope>
    <source>
        <strain evidence="7 8">RB1R16</strain>
    </source>
</reference>
<accession>A0A2S7SWH2</accession>
<feature type="transmembrane region" description="Helical" evidence="5">
    <location>
        <begin position="77"/>
        <end position="97"/>
    </location>
</feature>
<evidence type="ECO:0000256" key="4">
    <source>
        <dbReference type="ARBA" id="ARBA00023136"/>
    </source>
</evidence>
<dbReference type="AlphaFoldDB" id="A0A2S7SWH2"/>
<keyword evidence="2 5" id="KW-0812">Transmembrane</keyword>
<dbReference type="Pfam" id="PF07291">
    <property type="entry name" value="MauE"/>
    <property type="match status" value="1"/>
</dbReference>
<evidence type="ECO:0000313" key="8">
    <source>
        <dbReference type="Proteomes" id="UP000239872"/>
    </source>
</evidence>
<organism evidence="7 8">
    <name type="scientific">Flavipsychrobacter stenotrophus</name>
    <dbReference type="NCBI Taxonomy" id="2077091"/>
    <lineage>
        <taxon>Bacteria</taxon>
        <taxon>Pseudomonadati</taxon>
        <taxon>Bacteroidota</taxon>
        <taxon>Chitinophagia</taxon>
        <taxon>Chitinophagales</taxon>
        <taxon>Chitinophagaceae</taxon>
        <taxon>Flavipsychrobacter</taxon>
    </lineage>
</organism>
<dbReference type="GO" id="GO:0016020">
    <property type="term" value="C:membrane"/>
    <property type="evidence" value="ECO:0007669"/>
    <property type="project" value="UniProtKB-SubCell"/>
</dbReference>
<dbReference type="GO" id="GO:0030416">
    <property type="term" value="P:methylamine metabolic process"/>
    <property type="evidence" value="ECO:0007669"/>
    <property type="project" value="InterPro"/>
</dbReference>
<protein>
    <submittedName>
        <fullName evidence="7">DoxX family protein</fullName>
    </submittedName>
</protein>